<evidence type="ECO:0000259" key="2">
    <source>
        <dbReference type="Pfam" id="PF00892"/>
    </source>
</evidence>
<evidence type="ECO:0000313" key="3">
    <source>
        <dbReference type="EMBL" id="KTG10117.1"/>
    </source>
</evidence>
<keyword evidence="1" id="KW-1133">Transmembrane helix</keyword>
<dbReference type="InterPro" id="IPR037185">
    <property type="entry name" value="EmrE-like"/>
</dbReference>
<reference evidence="3 4" key="1">
    <citation type="submission" date="2015-12" db="EMBL/GenBank/DDBJ databases">
        <title>Haloprofundus marisrubri gen. nov., sp. nov., an extremely halophilic archaeon isolated from the Discovery deep brine-seawater interface in the Red Sea.</title>
        <authorList>
            <person name="Zhang G."/>
            <person name="Stingl U."/>
            <person name="Rashid M."/>
        </authorList>
    </citation>
    <scope>NUCLEOTIDE SEQUENCE [LARGE SCALE GENOMIC DNA]</scope>
    <source>
        <strain evidence="3 4">SB9</strain>
    </source>
</reference>
<evidence type="ECO:0000313" key="4">
    <source>
        <dbReference type="Proteomes" id="UP000054387"/>
    </source>
</evidence>
<dbReference type="STRING" id="1514971.AUR64_11010"/>
<feature type="transmembrane region" description="Helical" evidence="1">
    <location>
        <begin position="35"/>
        <end position="55"/>
    </location>
</feature>
<sequence length="141" mass="14874">MNYLPWALLALVTYTLVAPLMSFATTGNSPVPSNVATLMANSVLVLVTLGLVLVTNENAANYITHPKSPYIYAAGLCLSIGILSYYRALSLGQVSVVTPVFGMFLVTSSILGIVFLDEPFSARKAAGIALAVVSVYLVSVE</sequence>
<dbReference type="RefSeq" id="WP_058581472.1">
    <property type="nucleotide sequence ID" value="NZ_LOPU01000018.1"/>
</dbReference>
<dbReference type="InterPro" id="IPR000620">
    <property type="entry name" value="EamA_dom"/>
</dbReference>
<feature type="domain" description="EamA" evidence="2">
    <location>
        <begin position="5"/>
        <end position="139"/>
    </location>
</feature>
<organism evidence="3 4">
    <name type="scientific">Haloprofundus marisrubri</name>
    <dbReference type="NCBI Taxonomy" id="1514971"/>
    <lineage>
        <taxon>Archaea</taxon>
        <taxon>Methanobacteriati</taxon>
        <taxon>Methanobacteriota</taxon>
        <taxon>Stenosarchaea group</taxon>
        <taxon>Halobacteria</taxon>
        <taxon>Halobacteriales</taxon>
        <taxon>Haloferacaceae</taxon>
        <taxon>Haloprofundus</taxon>
    </lineage>
</organism>
<evidence type="ECO:0000256" key="1">
    <source>
        <dbReference type="SAM" id="Phobius"/>
    </source>
</evidence>
<feature type="transmembrane region" description="Helical" evidence="1">
    <location>
        <begin position="6"/>
        <end position="23"/>
    </location>
</feature>
<comment type="caution">
    <text evidence="3">The sequence shown here is derived from an EMBL/GenBank/DDBJ whole genome shotgun (WGS) entry which is preliminary data.</text>
</comment>
<keyword evidence="1" id="KW-0812">Transmembrane</keyword>
<dbReference type="AlphaFoldDB" id="A0A0W1RAK5"/>
<proteinExistence type="predicted"/>
<feature type="transmembrane region" description="Helical" evidence="1">
    <location>
        <begin position="70"/>
        <end position="89"/>
    </location>
</feature>
<dbReference type="Proteomes" id="UP000054387">
    <property type="component" value="Unassembled WGS sequence"/>
</dbReference>
<dbReference type="SUPFAM" id="SSF103481">
    <property type="entry name" value="Multidrug resistance efflux transporter EmrE"/>
    <property type="match status" value="1"/>
</dbReference>
<dbReference type="OrthoDB" id="156473at2157"/>
<name>A0A0W1RAK5_9EURY</name>
<dbReference type="Pfam" id="PF00892">
    <property type="entry name" value="EamA"/>
    <property type="match status" value="1"/>
</dbReference>
<protein>
    <submittedName>
        <fullName evidence="3">Multidrug transporter</fullName>
    </submittedName>
</protein>
<feature type="transmembrane region" description="Helical" evidence="1">
    <location>
        <begin position="96"/>
        <end position="116"/>
    </location>
</feature>
<accession>A0A0W1RAK5</accession>
<gene>
    <name evidence="3" type="ORF">AUR64_11010</name>
</gene>
<keyword evidence="4" id="KW-1185">Reference proteome</keyword>
<dbReference type="EMBL" id="LOPU01000018">
    <property type="protein sequence ID" value="KTG10117.1"/>
    <property type="molecule type" value="Genomic_DNA"/>
</dbReference>
<dbReference type="GO" id="GO:0016020">
    <property type="term" value="C:membrane"/>
    <property type="evidence" value="ECO:0007669"/>
    <property type="project" value="InterPro"/>
</dbReference>
<keyword evidence="1" id="KW-0472">Membrane</keyword>
<dbReference type="Gene3D" id="1.10.3730.20">
    <property type="match status" value="1"/>
</dbReference>